<proteinExistence type="predicted"/>
<dbReference type="EMBL" id="JARKHS020011196">
    <property type="protein sequence ID" value="KAK8778011.1"/>
    <property type="molecule type" value="Genomic_DNA"/>
</dbReference>
<protein>
    <submittedName>
        <fullName evidence="2">Uncharacterized protein</fullName>
    </submittedName>
</protein>
<name>A0AAQ4ETD9_AMBAM</name>
<feature type="region of interest" description="Disordered" evidence="1">
    <location>
        <begin position="136"/>
        <end position="155"/>
    </location>
</feature>
<gene>
    <name evidence="2" type="ORF">V5799_020648</name>
</gene>
<feature type="region of interest" description="Disordered" evidence="1">
    <location>
        <begin position="1"/>
        <end position="29"/>
    </location>
</feature>
<feature type="compositionally biased region" description="Polar residues" evidence="1">
    <location>
        <begin position="1"/>
        <end position="11"/>
    </location>
</feature>
<dbReference type="AlphaFoldDB" id="A0AAQ4ETD9"/>
<comment type="caution">
    <text evidence="2">The sequence shown here is derived from an EMBL/GenBank/DDBJ whole genome shotgun (WGS) entry which is preliminary data.</text>
</comment>
<reference evidence="2 3" key="1">
    <citation type="journal article" date="2023" name="Arcadia Sci">
        <title>De novo assembly of a long-read Amblyomma americanum tick genome.</title>
        <authorList>
            <person name="Chou S."/>
            <person name="Poskanzer K.E."/>
            <person name="Rollins M."/>
            <person name="Thuy-Boun P.S."/>
        </authorList>
    </citation>
    <scope>NUCLEOTIDE SEQUENCE [LARGE SCALE GENOMIC DNA]</scope>
    <source>
        <strain evidence="2">F_SG_1</strain>
        <tissue evidence="2">Salivary glands</tissue>
    </source>
</reference>
<dbReference type="Proteomes" id="UP001321473">
    <property type="component" value="Unassembled WGS sequence"/>
</dbReference>
<keyword evidence="3" id="KW-1185">Reference proteome</keyword>
<organism evidence="2 3">
    <name type="scientific">Amblyomma americanum</name>
    <name type="common">Lone star tick</name>
    <dbReference type="NCBI Taxonomy" id="6943"/>
    <lineage>
        <taxon>Eukaryota</taxon>
        <taxon>Metazoa</taxon>
        <taxon>Ecdysozoa</taxon>
        <taxon>Arthropoda</taxon>
        <taxon>Chelicerata</taxon>
        <taxon>Arachnida</taxon>
        <taxon>Acari</taxon>
        <taxon>Parasitiformes</taxon>
        <taxon>Ixodida</taxon>
        <taxon>Ixodoidea</taxon>
        <taxon>Ixodidae</taxon>
        <taxon>Amblyomminae</taxon>
        <taxon>Amblyomma</taxon>
    </lineage>
</organism>
<sequence length="155" mass="16236">MLEGQPSTRTFPGSHLRPQDSGPGGDFASLCRTTSWPMFLDVLRLPRSAARFPRSTHPGPPPPPAAGTMAPGRAEGSPHRSTRALDLAQPARREVPPVSQPTPQRVVRGHLCFPGGRQGECQGMAPVPFAAGAFHPAGPLPGHRSGRGTHLPAAG</sequence>
<evidence type="ECO:0000256" key="1">
    <source>
        <dbReference type="SAM" id="MobiDB-lite"/>
    </source>
</evidence>
<evidence type="ECO:0000313" key="2">
    <source>
        <dbReference type="EMBL" id="KAK8778011.1"/>
    </source>
</evidence>
<evidence type="ECO:0000313" key="3">
    <source>
        <dbReference type="Proteomes" id="UP001321473"/>
    </source>
</evidence>
<accession>A0AAQ4ETD9</accession>
<feature type="region of interest" description="Disordered" evidence="1">
    <location>
        <begin position="50"/>
        <end position="103"/>
    </location>
</feature>